<feature type="chain" id="PRO_5047382188" description="Spore-associated protein A" evidence="1">
    <location>
        <begin position="30"/>
        <end position="151"/>
    </location>
</feature>
<gene>
    <name evidence="2" type="ORF">ACFPWV_15710</name>
</gene>
<name>A0ABW0DVU4_9ACTN</name>
<evidence type="ECO:0000313" key="3">
    <source>
        <dbReference type="Proteomes" id="UP001596035"/>
    </source>
</evidence>
<dbReference type="EMBL" id="JBHSKN010000014">
    <property type="protein sequence ID" value="MFC5241348.1"/>
    <property type="molecule type" value="Genomic_DNA"/>
</dbReference>
<comment type="caution">
    <text evidence="2">The sequence shown here is derived from an EMBL/GenBank/DDBJ whole genome shotgun (WGS) entry which is preliminary data.</text>
</comment>
<organism evidence="2 3">
    <name type="scientific">Streptomyces atrovirens</name>
    <dbReference type="NCBI Taxonomy" id="285556"/>
    <lineage>
        <taxon>Bacteria</taxon>
        <taxon>Bacillati</taxon>
        <taxon>Actinomycetota</taxon>
        <taxon>Actinomycetes</taxon>
        <taxon>Kitasatosporales</taxon>
        <taxon>Streptomycetaceae</taxon>
        <taxon>Streptomyces</taxon>
    </lineage>
</organism>
<evidence type="ECO:0000256" key="1">
    <source>
        <dbReference type="SAM" id="SignalP"/>
    </source>
</evidence>
<keyword evidence="1" id="KW-0732">Signal</keyword>
<keyword evidence="3" id="KW-1185">Reference proteome</keyword>
<protein>
    <recommendedName>
        <fullName evidence="4">Spore-associated protein A</fullName>
    </recommendedName>
</protein>
<evidence type="ECO:0008006" key="4">
    <source>
        <dbReference type="Google" id="ProtNLM"/>
    </source>
</evidence>
<feature type="signal peptide" evidence="1">
    <location>
        <begin position="1"/>
        <end position="29"/>
    </location>
</feature>
<proteinExistence type="predicted"/>
<reference evidence="3" key="1">
    <citation type="journal article" date="2019" name="Int. J. Syst. Evol. Microbiol.">
        <title>The Global Catalogue of Microorganisms (GCM) 10K type strain sequencing project: providing services to taxonomists for standard genome sequencing and annotation.</title>
        <authorList>
            <consortium name="The Broad Institute Genomics Platform"/>
            <consortium name="The Broad Institute Genome Sequencing Center for Infectious Disease"/>
            <person name="Wu L."/>
            <person name="Ma J."/>
        </authorList>
    </citation>
    <scope>NUCLEOTIDE SEQUENCE [LARGE SCALE GENOMIC DNA]</scope>
    <source>
        <strain evidence="3">CGMCC 4.7131</strain>
    </source>
</reference>
<dbReference type="Proteomes" id="UP001596035">
    <property type="component" value="Unassembled WGS sequence"/>
</dbReference>
<dbReference type="PROSITE" id="PS51257">
    <property type="entry name" value="PROKAR_LIPOPROTEIN"/>
    <property type="match status" value="1"/>
</dbReference>
<accession>A0ABW0DVU4</accession>
<sequence>MRKRTAASGLVVAMATVGATLMAAPTASAAGYGCSGSLISTYPVKDNSGVSRGNVYLYYDSSTGYNCAATVKNSAGAYGTPSLTNVTLDRCRAGTSGSSCYSEKKVTDEGLYSYYAGPVSLSAADRCISIYGLILGSWGTAQVSRSGVHCG</sequence>
<evidence type="ECO:0000313" key="2">
    <source>
        <dbReference type="EMBL" id="MFC5241348.1"/>
    </source>
</evidence>
<dbReference type="RefSeq" id="WP_344556406.1">
    <property type="nucleotide sequence ID" value="NZ_BAAATG010000006.1"/>
</dbReference>